<dbReference type="InterPro" id="IPR005702">
    <property type="entry name" value="Wzc-like_C"/>
</dbReference>
<comment type="similarity">
    <text evidence="4">Belongs to the etk/wzc family.</text>
</comment>
<comment type="catalytic activity">
    <reaction evidence="16">
        <text>L-tyrosyl-[protein] + ATP = O-phospho-L-tyrosyl-[protein] + ADP + H(+)</text>
        <dbReference type="Rhea" id="RHEA:10596"/>
        <dbReference type="Rhea" id="RHEA-COMP:10136"/>
        <dbReference type="Rhea" id="RHEA-COMP:20101"/>
        <dbReference type="ChEBI" id="CHEBI:15378"/>
        <dbReference type="ChEBI" id="CHEBI:30616"/>
        <dbReference type="ChEBI" id="CHEBI:46858"/>
        <dbReference type="ChEBI" id="CHEBI:61978"/>
        <dbReference type="ChEBI" id="CHEBI:456216"/>
        <dbReference type="EC" id="2.7.10.2"/>
    </reaction>
</comment>
<evidence type="ECO:0000256" key="14">
    <source>
        <dbReference type="ARBA" id="ARBA00023136"/>
    </source>
</evidence>
<accession>A0A4S4F720</accession>
<evidence type="ECO:0000256" key="4">
    <source>
        <dbReference type="ARBA" id="ARBA00008883"/>
    </source>
</evidence>
<dbReference type="GO" id="GO:0004715">
    <property type="term" value="F:non-membrane spanning protein tyrosine kinase activity"/>
    <property type="evidence" value="ECO:0007669"/>
    <property type="project" value="UniProtKB-EC"/>
</dbReference>
<dbReference type="NCBIfam" id="TIGR01007">
    <property type="entry name" value="eps_fam"/>
    <property type="match status" value="1"/>
</dbReference>
<evidence type="ECO:0000256" key="2">
    <source>
        <dbReference type="ARBA" id="ARBA00006683"/>
    </source>
</evidence>
<comment type="similarity">
    <text evidence="2">Belongs to the CpsC/CapA family.</text>
</comment>
<comment type="caution">
    <text evidence="20">The sequence shown here is derived from an EMBL/GenBank/DDBJ whole genome shotgun (WGS) entry which is preliminary data.</text>
</comment>
<dbReference type="Pfam" id="PF13614">
    <property type="entry name" value="AAA_31"/>
    <property type="match status" value="1"/>
</dbReference>
<dbReference type="PANTHER" id="PTHR32309:SF13">
    <property type="entry name" value="FERRIC ENTEROBACTIN TRANSPORT PROTEIN FEPE"/>
    <property type="match status" value="1"/>
</dbReference>
<feature type="transmembrane region" description="Helical" evidence="17">
    <location>
        <begin position="201"/>
        <end position="222"/>
    </location>
</feature>
<dbReference type="InterPro" id="IPR027417">
    <property type="entry name" value="P-loop_NTPase"/>
</dbReference>
<evidence type="ECO:0000256" key="9">
    <source>
        <dbReference type="ARBA" id="ARBA00022692"/>
    </source>
</evidence>
<evidence type="ECO:0000256" key="17">
    <source>
        <dbReference type="SAM" id="Phobius"/>
    </source>
</evidence>
<keyword evidence="7" id="KW-0997">Cell inner membrane</keyword>
<sequence length="495" mass="53573">MGQNHMADEYSEKQSTATASTAKQSSITFSDLFGILRKHWISIVVTFIVVVSGTTLWTMMSPVTYTSTAQLFATYNADSDTTNSAEQNSGSSYIMGQIKSYPALTTTQSVLQPVIENLGLNASVAQLKGKISVTNPTNTAFVNISATDGNPAQAAAIANAVAKSLSSVVENGLYTSGAHSTIKLSIVQPAMSPSSPSSPKWKLNILIGIVGGLVLGVLVALLKDVLSKRIQDGDEISEYIDAPIIGRIPEEELLNDTKPMVVNEPGSPVAEDFRRIRTNLTFMAPIEDTNCRLIVVTSTGASEGKTTTSVNIAAALAENGAKVLLIDADLRHPSVANKLDIDGSAGLTHVLSGQASVKDVVQRYWKPNLHVMPAGPKPPNASTLLNSPIMVELLNNAIARYDYVLIDTAPMVVANDAVIFVRRGGSLIMVCRRDQTLKRDLREISEELATLDLPVNGAIFNYARESKKSLEHSNYYYYYSNHDVNHRKKRRFSLK</sequence>
<dbReference type="Proteomes" id="UP000306798">
    <property type="component" value="Unassembled WGS sequence"/>
</dbReference>
<feature type="transmembrane region" description="Helical" evidence="17">
    <location>
        <begin position="40"/>
        <end position="60"/>
    </location>
</feature>
<feature type="domain" description="Polysaccharide chain length determinant N-terminal" evidence="18">
    <location>
        <begin position="26"/>
        <end position="118"/>
    </location>
</feature>
<dbReference type="FunFam" id="3.40.50.300:FF:000527">
    <property type="entry name" value="Tyrosine-protein kinase etk"/>
    <property type="match status" value="1"/>
</dbReference>
<keyword evidence="15" id="KW-0829">Tyrosine-protein kinase</keyword>
<evidence type="ECO:0000256" key="3">
    <source>
        <dbReference type="ARBA" id="ARBA00007316"/>
    </source>
</evidence>
<reference evidence="20 21" key="1">
    <citation type="submission" date="2019-04" db="EMBL/GenBank/DDBJ databases">
        <title>Microbes associate with the intestines of laboratory mice.</title>
        <authorList>
            <person name="Navarre W."/>
            <person name="Wong E."/>
            <person name="Huang K.C."/>
            <person name="Tropini C."/>
            <person name="Ng K."/>
            <person name="Yu B."/>
        </authorList>
    </citation>
    <scope>NUCLEOTIDE SEQUENCE [LARGE SCALE GENOMIC DNA]</scope>
    <source>
        <strain evidence="20 21">NM87_A27A</strain>
    </source>
</reference>
<evidence type="ECO:0000256" key="11">
    <source>
        <dbReference type="ARBA" id="ARBA00022777"/>
    </source>
</evidence>
<keyword evidence="10" id="KW-0547">Nucleotide-binding</keyword>
<dbReference type="AlphaFoldDB" id="A0A4S4F720"/>
<gene>
    <name evidence="20" type="ORF">E5991_06770</name>
</gene>
<evidence type="ECO:0000256" key="8">
    <source>
        <dbReference type="ARBA" id="ARBA00022679"/>
    </source>
</evidence>
<evidence type="ECO:0000256" key="7">
    <source>
        <dbReference type="ARBA" id="ARBA00022519"/>
    </source>
</evidence>
<comment type="subcellular location">
    <subcellularLocation>
        <location evidence="1">Cell inner membrane</location>
        <topology evidence="1">Multi-pass membrane protein</topology>
    </subcellularLocation>
</comment>
<dbReference type="EC" id="2.7.10.2" evidence="5"/>
<feature type="domain" description="AAA" evidence="19">
    <location>
        <begin position="294"/>
        <end position="412"/>
    </location>
</feature>
<evidence type="ECO:0000256" key="1">
    <source>
        <dbReference type="ARBA" id="ARBA00004429"/>
    </source>
</evidence>
<dbReference type="Pfam" id="PF02706">
    <property type="entry name" value="Wzz"/>
    <property type="match status" value="1"/>
</dbReference>
<dbReference type="GO" id="GO:0005524">
    <property type="term" value="F:ATP binding"/>
    <property type="evidence" value="ECO:0007669"/>
    <property type="project" value="UniProtKB-KW"/>
</dbReference>
<evidence type="ECO:0000259" key="19">
    <source>
        <dbReference type="Pfam" id="PF13614"/>
    </source>
</evidence>
<evidence type="ECO:0000256" key="13">
    <source>
        <dbReference type="ARBA" id="ARBA00022989"/>
    </source>
</evidence>
<evidence type="ECO:0000256" key="16">
    <source>
        <dbReference type="ARBA" id="ARBA00051245"/>
    </source>
</evidence>
<comment type="similarity">
    <text evidence="3">Belongs to the CpsD/CapB family.</text>
</comment>
<dbReference type="InterPro" id="IPR003856">
    <property type="entry name" value="LPS_length_determ_N"/>
</dbReference>
<name>A0A4S4F720_9BIFI</name>
<keyword evidence="9 17" id="KW-0812">Transmembrane</keyword>
<dbReference type="SUPFAM" id="SSF52540">
    <property type="entry name" value="P-loop containing nucleoside triphosphate hydrolases"/>
    <property type="match status" value="1"/>
</dbReference>
<keyword evidence="6" id="KW-1003">Cell membrane</keyword>
<keyword evidence="14 17" id="KW-0472">Membrane</keyword>
<dbReference type="EMBL" id="SSTF01000019">
    <property type="protein sequence ID" value="THG24944.1"/>
    <property type="molecule type" value="Genomic_DNA"/>
</dbReference>
<protein>
    <recommendedName>
        <fullName evidence="5">non-specific protein-tyrosine kinase</fullName>
        <ecNumber evidence="5">2.7.10.2</ecNumber>
    </recommendedName>
</protein>
<keyword evidence="11 20" id="KW-0418">Kinase</keyword>
<dbReference type="InterPro" id="IPR025669">
    <property type="entry name" value="AAA_dom"/>
</dbReference>
<evidence type="ECO:0000256" key="12">
    <source>
        <dbReference type="ARBA" id="ARBA00022840"/>
    </source>
</evidence>
<evidence type="ECO:0000259" key="18">
    <source>
        <dbReference type="Pfam" id="PF02706"/>
    </source>
</evidence>
<organism evidence="20 21">
    <name type="scientific">Bifidobacterium pseudolongum</name>
    <dbReference type="NCBI Taxonomy" id="1694"/>
    <lineage>
        <taxon>Bacteria</taxon>
        <taxon>Bacillati</taxon>
        <taxon>Actinomycetota</taxon>
        <taxon>Actinomycetes</taxon>
        <taxon>Bifidobacteriales</taxon>
        <taxon>Bifidobacteriaceae</taxon>
        <taxon>Bifidobacterium</taxon>
    </lineage>
</organism>
<dbReference type="PANTHER" id="PTHR32309">
    <property type="entry name" value="TYROSINE-PROTEIN KINASE"/>
    <property type="match status" value="1"/>
</dbReference>
<dbReference type="CDD" id="cd05387">
    <property type="entry name" value="BY-kinase"/>
    <property type="match status" value="1"/>
</dbReference>
<dbReference type="GO" id="GO:0042802">
    <property type="term" value="F:identical protein binding"/>
    <property type="evidence" value="ECO:0007669"/>
    <property type="project" value="UniProtKB-ARBA"/>
</dbReference>
<keyword evidence="13 17" id="KW-1133">Transmembrane helix</keyword>
<dbReference type="GO" id="GO:0005886">
    <property type="term" value="C:plasma membrane"/>
    <property type="evidence" value="ECO:0007669"/>
    <property type="project" value="UniProtKB-SubCell"/>
</dbReference>
<evidence type="ECO:0000256" key="15">
    <source>
        <dbReference type="ARBA" id="ARBA00023137"/>
    </source>
</evidence>
<dbReference type="Gene3D" id="3.40.50.300">
    <property type="entry name" value="P-loop containing nucleotide triphosphate hydrolases"/>
    <property type="match status" value="1"/>
</dbReference>
<proteinExistence type="inferred from homology"/>
<keyword evidence="12" id="KW-0067">ATP-binding</keyword>
<dbReference type="InterPro" id="IPR050445">
    <property type="entry name" value="Bact_polysacc_biosynth/exp"/>
</dbReference>
<keyword evidence="8 20" id="KW-0808">Transferase</keyword>
<evidence type="ECO:0000256" key="5">
    <source>
        <dbReference type="ARBA" id="ARBA00011903"/>
    </source>
</evidence>
<evidence type="ECO:0000313" key="20">
    <source>
        <dbReference type="EMBL" id="THG24944.1"/>
    </source>
</evidence>
<evidence type="ECO:0000256" key="6">
    <source>
        <dbReference type="ARBA" id="ARBA00022475"/>
    </source>
</evidence>
<evidence type="ECO:0000313" key="21">
    <source>
        <dbReference type="Proteomes" id="UP000306798"/>
    </source>
</evidence>
<evidence type="ECO:0000256" key="10">
    <source>
        <dbReference type="ARBA" id="ARBA00022741"/>
    </source>
</evidence>